<accession>A0A699VW43</accession>
<feature type="compositionally biased region" description="Basic and acidic residues" evidence="1">
    <location>
        <begin position="1"/>
        <end position="10"/>
    </location>
</feature>
<protein>
    <submittedName>
        <fullName evidence="2">Uncharacterized protein</fullName>
    </submittedName>
</protein>
<feature type="non-terminal residue" evidence="2">
    <location>
        <position position="1"/>
    </location>
</feature>
<dbReference type="AlphaFoldDB" id="A0A699VW43"/>
<feature type="region of interest" description="Disordered" evidence="1">
    <location>
        <begin position="1"/>
        <end position="24"/>
    </location>
</feature>
<organism evidence="2">
    <name type="scientific">Tanacetum cinerariifolium</name>
    <name type="common">Dalmatian daisy</name>
    <name type="synonym">Chrysanthemum cinerariifolium</name>
    <dbReference type="NCBI Taxonomy" id="118510"/>
    <lineage>
        <taxon>Eukaryota</taxon>
        <taxon>Viridiplantae</taxon>
        <taxon>Streptophyta</taxon>
        <taxon>Embryophyta</taxon>
        <taxon>Tracheophyta</taxon>
        <taxon>Spermatophyta</taxon>
        <taxon>Magnoliopsida</taxon>
        <taxon>eudicotyledons</taxon>
        <taxon>Gunneridae</taxon>
        <taxon>Pentapetalae</taxon>
        <taxon>asterids</taxon>
        <taxon>campanulids</taxon>
        <taxon>Asterales</taxon>
        <taxon>Asteraceae</taxon>
        <taxon>Asteroideae</taxon>
        <taxon>Anthemideae</taxon>
        <taxon>Anthemidinae</taxon>
        <taxon>Tanacetum</taxon>
    </lineage>
</organism>
<reference evidence="2" key="1">
    <citation type="journal article" date="2019" name="Sci. Rep.">
        <title>Draft genome of Tanacetum cinerariifolium, the natural source of mosquito coil.</title>
        <authorList>
            <person name="Yamashiro T."/>
            <person name="Shiraishi A."/>
            <person name="Satake H."/>
            <person name="Nakayama K."/>
        </authorList>
    </citation>
    <scope>NUCLEOTIDE SEQUENCE</scope>
</reference>
<dbReference type="EMBL" id="BKCJ011522121">
    <property type="protein sequence ID" value="GFD39782.1"/>
    <property type="molecule type" value="Genomic_DNA"/>
</dbReference>
<sequence length="156" mass="15912">GALEAGRRQQVEQLAADLHQPEHRREVRHRQLAAAVDVEAPGVQLHGCHASEKAMGLGSDGLHAVAQALGDGRVATAFPVGQPGGGNGPPVGAEADAGVAVTRVALLADLAPRYDIAQGAQRFDLLVQQVADAFVGGQVIQEAPVGRSGDAQLLGA</sequence>
<gene>
    <name evidence="2" type="ORF">Tci_911751</name>
</gene>
<proteinExistence type="predicted"/>
<comment type="caution">
    <text evidence="2">The sequence shown here is derived from an EMBL/GenBank/DDBJ whole genome shotgun (WGS) entry which is preliminary data.</text>
</comment>
<feature type="non-terminal residue" evidence="2">
    <location>
        <position position="156"/>
    </location>
</feature>
<name>A0A699VW43_TANCI</name>
<evidence type="ECO:0000313" key="2">
    <source>
        <dbReference type="EMBL" id="GFD39782.1"/>
    </source>
</evidence>
<evidence type="ECO:0000256" key="1">
    <source>
        <dbReference type="SAM" id="MobiDB-lite"/>
    </source>
</evidence>